<keyword evidence="1" id="KW-1133">Transmembrane helix</keyword>
<protein>
    <submittedName>
        <fullName evidence="2">Uncharacterized protein</fullName>
    </submittedName>
</protein>
<evidence type="ECO:0000256" key="1">
    <source>
        <dbReference type="SAM" id="Phobius"/>
    </source>
</evidence>
<name>A0ABN2LBL9_9MICO</name>
<keyword evidence="1" id="KW-0812">Transmembrane</keyword>
<evidence type="ECO:0000313" key="2">
    <source>
        <dbReference type="EMBL" id="GAA1782876.1"/>
    </source>
</evidence>
<keyword evidence="3" id="KW-1185">Reference proteome</keyword>
<organism evidence="2 3">
    <name type="scientific">Leucobacter iarius</name>
    <dbReference type="NCBI Taxonomy" id="333963"/>
    <lineage>
        <taxon>Bacteria</taxon>
        <taxon>Bacillati</taxon>
        <taxon>Actinomycetota</taxon>
        <taxon>Actinomycetes</taxon>
        <taxon>Micrococcales</taxon>
        <taxon>Microbacteriaceae</taxon>
        <taxon>Leucobacter</taxon>
    </lineage>
</organism>
<gene>
    <name evidence="2" type="ORF">GCM10009768_09710</name>
</gene>
<sequence>MSGFGPWATAIAVGVFFLFFLRYVRAITRDGRPDPVAVAAARGAAILPAFVTVGVLIGELAVSLLVPGIAGWVAYGMGASALAGGIWAMERGVRAARASA</sequence>
<feature type="transmembrane region" description="Helical" evidence="1">
    <location>
        <begin position="69"/>
        <end position="89"/>
    </location>
</feature>
<dbReference type="EMBL" id="BAAAOB010000001">
    <property type="protein sequence ID" value="GAA1782876.1"/>
    <property type="molecule type" value="Genomic_DNA"/>
</dbReference>
<accession>A0ABN2LBL9</accession>
<dbReference type="Proteomes" id="UP001500851">
    <property type="component" value="Unassembled WGS sequence"/>
</dbReference>
<dbReference type="RefSeq" id="WP_344030027.1">
    <property type="nucleotide sequence ID" value="NZ_BAAAOB010000001.1"/>
</dbReference>
<evidence type="ECO:0000313" key="3">
    <source>
        <dbReference type="Proteomes" id="UP001500851"/>
    </source>
</evidence>
<proteinExistence type="predicted"/>
<feature type="transmembrane region" description="Helical" evidence="1">
    <location>
        <begin position="6"/>
        <end position="24"/>
    </location>
</feature>
<keyword evidence="1" id="KW-0472">Membrane</keyword>
<comment type="caution">
    <text evidence="2">The sequence shown here is derived from an EMBL/GenBank/DDBJ whole genome shotgun (WGS) entry which is preliminary data.</text>
</comment>
<reference evidence="2 3" key="1">
    <citation type="journal article" date="2019" name="Int. J. Syst. Evol. Microbiol.">
        <title>The Global Catalogue of Microorganisms (GCM) 10K type strain sequencing project: providing services to taxonomists for standard genome sequencing and annotation.</title>
        <authorList>
            <consortium name="The Broad Institute Genomics Platform"/>
            <consortium name="The Broad Institute Genome Sequencing Center for Infectious Disease"/>
            <person name="Wu L."/>
            <person name="Ma J."/>
        </authorList>
    </citation>
    <scope>NUCLEOTIDE SEQUENCE [LARGE SCALE GENOMIC DNA]</scope>
    <source>
        <strain evidence="2 3">JCM 14736</strain>
    </source>
</reference>
<feature type="transmembrane region" description="Helical" evidence="1">
    <location>
        <begin position="36"/>
        <end position="57"/>
    </location>
</feature>